<accession>A0AAE3U5S6</accession>
<evidence type="ECO:0000313" key="6">
    <source>
        <dbReference type="Proteomes" id="UP001241110"/>
    </source>
</evidence>
<dbReference type="GO" id="GO:0003676">
    <property type="term" value="F:nucleic acid binding"/>
    <property type="evidence" value="ECO:0007669"/>
    <property type="project" value="InterPro"/>
</dbReference>
<dbReference type="AlphaFoldDB" id="A0AAE3U5S6"/>
<dbReference type="PROSITE" id="PS51857">
    <property type="entry name" value="CSD_2"/>
    <property type="match status" value="1"/>
</dbReference>
<dbReference type="GO" id="GO:0005829">
    <property type="term" value="C:cytosol"/>
    <property type="evidence" value="ECO:0007669"/>
    <property type="project" value="UniProtKB-ARBA"/>
</dbReference>
<feature type="region of interest" description="Disordered" evidence="1">
    <location>
        <begin position="1"/>
        <end position="42"/>
    </location>
</feature>
<feature type="compositionally biased region" description="Basic and acidic residues" evidence="1">
    <location>
        <begin position="1"/>
        <end position="15"/>
    </location>
</feature>
<dbReference type="Gene3D" id="2.40.50.140">
    <property type="entry name" value="Nucleic acid-binding proteins"/>
    <property type="match status" value="1"/>
</dbReference>
<evidence type="ECO:0000259" key="2">
    <source>
        <dbReference type="PROSITE" id="PS51857"/>
    </source>
</evidence>
<protein>
    <submittedName>
        <fullName evidence="3">Cold shock domain-containing protein</fullName>
    </submittedName>
</protein>
<name>A0AAE3U5S6_9BACT</name>
<dbReference type="InterPro" id="IPR012340">
    <property type="entry name" value="NA-bd_OB-fold"/>
</dbReference>
<gene>
    <name evidence="3" type="ORF">QNI16_11490</name>
    <name evidence="4" type="ORF">QNI19_30765</name>
</gene>
<evidence type="ECO:0000313" key="5">
    <source>
        <dbReference type="Proteomes" id="UP001228581"/>
    </source>
</evidence>
<proteinExistence type="predicted"/>
<dbReference type="EMBL" id="JASJOT010000031">
    <property type="protein sequence ID" value="MDJ1497361.1"/>
    <property type="molecule type" value="Genomic_DNA"/>
</dbReference>
<dbReference type="SMART" id="SM00357">
    <property type="entry name" value="CSP"/>
    <property type="match status" value="1"/>
</dbReference>
<dbReference type="CDD" id="cd04458">
    <property type="entry name" value="CSP_CDS"/>
    <property type="match status" value="1"/>
</dbReference>
<dbReference type="Proteomes" id="UP001241110">
    <property type="component" value="Unassembled WGS sequence"/>
</dbReference>
<comment type="caution">
    <text evidence="3">The sequence shown here is derived from an EMBL/GenBank/DDBJ whole genome shotgun (WGS) entry which is preliminary data.</text>
</comment>
<dbReference type="RefSeq" id="WP_313978452.1">
    <property type="nucleotide sequence ID" value="NZ_JASJOR010000009.1"/>
</dbReference>
<dbReference type="PANTHER" id="PTHR11544">
    <property type="entry name" value="COLD SHOCK DOMAIN CONTAINING PROTEINS"/>
    <property type="match status" value="1"/>
</dbReference>
<dbReference type="Pfam" id="PF00313">
    <property type="entry name" value="CSD"/>
    <property type="match status" value="1"/>
</dbReference>
<dbReference type="InterPro" id="IPR002059">
    <property type="entry name" value="CSP_DNA-bd"/>
</dbReference>
<dbReference type="EMBL" id="JASJOS010000004">
    <property type="protein sequence ID" value="MDJ1481109.1"/>
    <property type="molecule type" value="Genomic_DNA"/>
</dbReference>
<feature type="domain" description="CSD" evidence="2">
    <location>
        <begin position="88"/>
        <end position="149"/>
    </location>
</feature>
<dbReference type="InterPro" id="IPR011129">
    <property type="entry name" value="CSD"/>
</dbReference>
<evidence type="ECO:0000313" key="4">
    <source>
        <dbReference type="EMBL" id="MDJ1497361.1"/>
    </source>
</evidence>
<dbReference type="InterPro" id="IPR050181">
    <property type="entry name" value="Cold_shock_domain"/>
</dbReference>
<feature type="compositionally biased region" description="Basic and acidic residues" evidence="1">
    <location>
        <begin position="23"/>
        <end position="42"/>
    </location>
</feature>
<keyword evidence="5" id="KW-1185">Reference proteome</keyword>
<sequence>MAKSRETYNKKENVVKKQKKKQDKAEKRAERKTHSDKGKSVEEMFAYVDADGNITSTPPDPKQKRAIKQDEIVIGVARQAPVDPTLDVRKGKVTFFNEAKGYGFIKDSDSQQSVFVHVKELRQPIKENDRVTFLIEQREKGPSAVSVQLAS</sequence>
<evidence type="ECO:0000313" key="3">
    <source>
        <dbReference type="EMBL" id="MDJ1481109.1"/>
    </source>
</evidence>
<reference evidence="3 5" key="1">
    <citation type="submission" date="2023-05" db="EMBL/GenBank/DDBJ databases">
        <authorList>
            <person name="Zhang X."/>
        </authorList>
    </citation>
    <scope>NUCLEOTIDE SEQUENCE</scope>
    <source>
        <strain evidence="4 5">DM2B3-1</strain>
        <strain evidence="3">YF14B1</strain>
    </source>
</reference>
<dbReference type="Proteomes" id="UP001228581">
    <property type="component" value="Unassembled WGS sequence"/>
</dbReference>
<organism evidence="3 6">
    <name type="scientific">Xanthocytophaga flava</name>
    <dbReference type="NCBI Taxonomy" id="3048013"/>
    <lineage>
        <taxon>Bacteria</taxon>
        <taxon>Pseudomonadati</taxon>
        <taxon>Bacteroidota</taxon>
        <taxon>Cytophagia</taxon>
        <taxon>Cytophagales</taxon>
        <taxon>Rhodocytophagaceae</taxon>
        <taxon>Xanthocytophaga</taxon>
    </lineage>
</organism>
<dbReference type="PRINTS" id="PR00050">
    <property type="entry name" value="COLDSHOCK"/>
</dbReference>
<evidence type="ECO:0000256" key="1">
    <source>
        <dbReference type="SAM" id="MobiDB-lite"/>
    </source>
</evidence>
<dbReference type="SUPFAM" id="SSF50249">
    <property type="entry name" value="Nucleic acid-binding proteins"/>
    <property type="match status" value="1"/>
</dbReference>